<feature type="compositionally biased region" description="Basic and acidic residues" evidence="1">
    <location>
        <begin position="161"/>
        <end position="174"/>
    </location>
</feature>
<gene>
    <name evidence="3" type="ORF">Cgig2_025368</name>
</gene>
<feature type="compositionally biased region" description="Basic residues" evidence="1">
    <location>
        <begin position="142"/>
        <end position="160"/>
    </location>
</feature>
<evidence type="ECO:0000259" key="2">
    <source>
        <dbReference type="Pfam" id="PF26130"/>
    </source>
</evidence>
<feature type="region of interest" description="Disordered" evidence="1">
    <location>
        <begin position="94"/>
        <end position="185"/>
    </location>
</feature>
<protein>
    <recommendedName>
        <fullName evidence="2">PB1-like domain-containing protein</fullName>
    </recommendedName>
</protein>
<dbReference type="Proteomes" id="UP001153076">
    <property type="component" value="Unassembled WGS sequence"/>
</dbReference>
<keyword evidence="4" id="KW-1185">Reference proteome</keyword>
<dbReference type="AlphaFoldDB" id="A0A9Q1GP18"/>
<feature type="compositionally biased region" description="Low complexity" evidence="1">
    <location>
        <begin position="118"/>
        <end position="132"/>
    </location>
</feature>
<dbReference type="InterPro" id="IPR058594">
    <property type="entry name" value="PB1-like_dom_pln"/>
</dbReference>
<sequence length="208" mass="22952">MDDAACKDAPVGGPDDVTLEINYGGVFEKGESGLEYKGGGSRTLWPVDADLLSYFEVKGLAEDGERHWPQHDFPLDPLPSQLAQVDQRRIGEGIHMKIPKSQDKANQPHPKRERGRPRLNPEQPQLQPEIQQMAIPSQAQRGRGRPISRRRGRGLGRGRGRATERGREGERIRTNDNASTSRATSMVDVEAGHFLSQASVGSSCLPQQ</sequence>
<accession>A0A9Q1GP18</accession>
<dbReference type="Pfam" id="PF26130">
    <property type="entry name" value="PB1-like"/>
    <property type="match status" value="1"/>
</dbReference>
<name>A0A9Q1GP18_9CARY</name>
<evidence type="ECO:0000313" key="4">
    <source>
        <dbReference type="Proteomes" id="UP001153076"/>
    </source>
</evidence>
<proteinExistence type="predicted"/>
<evidence type="ECO:0000313" key="3">
    <source>
        <dbReference type="EMBL" id="KAJ8422679.1"/>
    </source>
</evidence>
<dbReference type="OrthoDB" id="1752300at2759"/>
<evidence type="ECO:0000256" key="1">
    <source>
        <dbReference type="SAM" id="MobiDB-lite"/>
    </source>
</evidence>
<dbReference type="EMBL" id="JAKOGI010002181">
    <property type="protein sequence ID" value="KAJ8422679.1"/>
    <property type="molecule type" value="Genomic_DNA"/>
</dbReference>
<comment type="caution">
    <text evidence="3">The sequence shown here is derived from an EMBL/GenBank/DDBJ whole genome shotgun (WGS) entry which is preliminary data.</text>
</comment>
<feature type="compositionally biased region" description="Basic and acidic residues" evidence="1">
    <location>
        <begin position="94"/>
        <end position="103"/>
    </location>
</feature>
<reference evidence="3" key="1">
    <citation type="submission" date="2022-04" db="EMBL/GenBank/DDBJ databases">
        <title>Carnegiea gigantea Genome sequencing and assembly v2.</title>
        <authorList>
            <person name="Copetti D."/>
            <person name="Sanderson M.J."/>
            <person name="Burquez A."/>
            <person name="Wojciechowski M.F."/>
        </authorList>
    </citation>
    <scope>NUCLEOTIDE SEQUENCE</scope>
    <source>
        <strain evidence="3">SGP5-SGP5p</strain>
        <tissue evidence="3">Aerial part</tissue>
    </source>
</reference>
<feature type="domain" description="PB1-like" evidence="2">
    <location>
        <begin position="15"/>
        <end position="63"/>
    </location>
</feature>
<feature type="compositionally biased region" description="Polar residues" evidence="1">
    <location>
        <begin position="175"/>
        <end position="184"/>
    </location>
</feature>
<organism evidence="3 4">
    <name type="scientific">Carnegiea gigantea</name>
    <dbReference type="NCBI Taxonomy" id="171969"/>
    <lineage>
        <taxon>Eukaryota</taxon>
        <taxon>Viridiplantae</taxon>
        <taxon>Streptophyta</taxon>
        <taxon>Embryophyta</taxon>
        <taxon>Tracheophyta</taxon>
        <taxon>Spermatophyta</taxon>
        <taxon>Magnoliopsida</taxon>
        <taxon>eudicotyledons</taxon>
        <taxon>Gunneridae</taxon>
        <taxon>Pentapetalae</taxon>
        <taxon>Caryophyllales</taxon>
        <taxon>Cactineae</taxon>
        <taxon>Cactaceae</taxon>
        <taxon>Cactoideae</taxon>
        <taxon>Echinocereeae</taxon>
        <taxon>Carnegiea</taxon>
    </lineage>
</organism>